<sequence length="234" mass="28657">MELLFVFVMILIVLYYFYQKRPKTHFPTIPYQDHKKHVLNYKKIKPNNKQPQDLQYTTYLLSLINELPQDEFILIYACLKKWEKQKEITLEEKEGELNIHFNKSYTNNYVEDQLFQMLYRLEIDHIVENKVISKWMEADFDKVVQWKKAYLKDMQNKLKQENKFVDGRYSLEIYHNLENILGYKKYLDAYREIETEEENIYAMLFGLKECPYHMYTFFIMKNDDDKPMINSSLK</sequence>
<gene>
    <name evidence="2" type="ORF">C7U55_03485</name>
    <name evidence="1" type="ORF">LJD69_01245</name>
</gene>
<protein>
    <submittedName>
        <fullName evidence="2">Uncharacterized protein</fullName>
    </submittedName>
</protein>
<dbReference type="EMBL" id="PYLP01000003">
    <property type="protein sequence ID" value="PST41219.1"/>
    <property type="molecule type" value="Genomic_DNA"/>
</dbReference>
<reference evidence="1" key="3">
    <citation type="submission" date="2021-10" db="EMBL/GenBank/DDBJ databases">
        <title>Collection of gut derived symbiotic bacterial strains cultured from healthy donors.</title>
        <authorList>
            <person name="Lin H."/>
            <person name="Littmann E."/>
            <person name="Kohout C."/>
            <person name="Pamer E.G."/>
        </authorList>
    </citation>
    <scope>NUCLEOTIDE SEQUENCE</scope>
    <source>
        <strain evidence="1">DFI.4.48</strain>
    </source>
</reference>
<dbReference type="GeneID" id="77470166"/>
<evidence type="ECO:0000313" key="1">
    <source>
        <dbReference type="EMBL" id="MCB8609217.1"/>
    </source>
</evidence>
<reference evidence="3" key="1">
    <citation type="submission" date="2018-03" db="EMBL/GenBank/DDBJ databases">
        <title>Lachnoclostridium SNUG30370 gen.nov., sp.nov., isolated from human faeces.</title>
        <authorList>
            <person name="Seo B."/>
            <person name="Jeon K."/>
            <person name="Ko G."/>
        </authorList>
    </citation>
    <scope>NUCLEOTIDE SEQUENCE [LARGE SCALE GENOMIC DNA]</scope>
    <source>
        <strain evidence="3">SNUG30370</strain>
    </source>
</reference>
<dbReference type="Proteomes" id="UP001198439">
    <property type="component" value="Unassembled WGS sequence"/>
</dbReference>
<keyword evidence="3" id="KW-1185">Reference proteome</keyword>
<accession>A0A2T3G101</accession>
<proteinExistence type="predicted"/>
<evidence type="ECO:0000313" key="3">
    <source>
        <dbReference type="Proteomes" id="UP000241201"/>
    </source>
</evidence>
<dbReference type="AlphaFoldDB" id="A0A2T3G101"/>
<organism evidence="2 3">
    <name type="scientific">Faecalibacillus faecis</name>
    <dbReference type="NCBI Taxonomy" id="1982628"/>
    <lineage>
        <taxon>Bacteria</taxon>
        <taxon>Bacillati</taxon>
        <taxon>Bacillota</taxon>
        <taxon>Erysipelotrichia</taxon>
        <taxon>Erysipelotrichales</taxon>
        <taxon>Coprobacillaceae</taxon>
        <taxon>Faecalibacillus</taxon>
    </lineage>
</organism>
<evidence type="ECO:0000313" key="2">
    <source>
        <dbReference type="EMBL" id="PST41219.1"/>
    </source>
</evidence>
<dbReference type="RefSeq" id="WP_106987375.1">
    <property type="nucleotide sequence ID" value="NZ_DAWBWI010000234.1"/>
</dbReference>
<dbReference type="Proteomes" id="UP000241201">
    <property type="component" value="Unassembled WGS sequence"/>
</dbReference>
<comment type="caution">
    <text evidence="2">The sequence shown here is derived from an EMBL/GenBank/DDBJ whole genome shotgun (WGS) entry which is preliminary data.</text>
</comment>
<dbReference type="EMBL" id="JAJDKZ010000002">
    <property type="protein sequence ID" value="MCB8609217.1"/>
    <property type="molecule type" value="Genomic_DNA"/>
</dbReference>
<reference evidence="2" key="2">
    <citation type="journal article" date="2019" name="Int. J. Syst. Evol. Microbiol.">
        <title>Faecalibacillus intestinalis gen. nov., sp. nov. and Faecalibacillus faecis sp. nov., isolated from human faeces.</title>
        <authorList>
            <person name="Seo B."/>
            <person name="Jeon K."/>
            <person name="Baek I."/>
            <person name="Lee Y.M."/>
            <person name="Baek K."/>
            <person name="Ko G."/>
        </authorList>
    </citation>
    <scope>NUCLEOTIDE SEQUENCE</scope>
    <source>
        <strain evidence="2">SNUG30370</strain>
    </source>
</reference>
<name>A0A2T3G101_9FIRM</name>